<reference evidence="5" key="1">
    <citation type="submission" date="2019-12" db="EMBL/GenBank/DDBJ databases">
        <authorList>
            <person name="Scholes J."/>
        </authorList>
    </citation>
    <scope>NUCLEOTIDE SEQUENCE</scope>
</reference>
<sequence length="855" mass="95462">MASASVVCAPPLTTSSAMDAPVLKSRIQVRPEPAPPKPNPNTDSLKSCKSFLVMKQLHCQLTKQGQISSPPILTKLIAKYSEMGTAESLENATKAFAILKSNRDSFNITTVTYLYNSLIRGNSLAGVFDESVLLYVNMLIEGLRPDNYTFPFVLRACAKSLKLFEGKQIHASILKTGYCDDIFISNTLIYFYGECGETDSARKVFDIMPETNVVTWTSLICAYSVKDLYREAICLFFEMVDEGVEPNEVTMVSVISSCAKLGDRILGEKVAGHVRTIGLKANGILVSALVDMYMKCKEPDKARRLFDEHADGKNLDLYNTAMSNYVKMGKTNEAVDLFREMLESGLRPDRVTMLSVITSSAELIDFHLGMQCHAYILRNGLESRDNNIGNSLIDMYTKCDKLEWARRVFDRMPEKTAVSWNSLLAGFTRNSDLGPAWALFDRMPERNIVSWNTMIGALVQQSLFTDAIALFHRMQKESVIIPDEVTMVSVASACGYLGAHDLAKWTYNYIKKCGIRRNVCLNTSLVDMFGRCGDPRNAMRVFNEMGERDISAWTAAIGAMAMVGNGKEALKLFHEMLGQGVVPDPVVFSTVLTACSHAGLVEQGMNIFNRMMEHGVAPHVVHYGCVVDLFGRAGLLDRALDFIREMPVEPNGEVWSAFLAACRVYKNEKMAALASGMIDKLGCEKTGLQVLLSNMYAHAGKWDDVAKVRTHMKEKGMKKIPGSSSLEIDGTVYEFTSGDESHNENERTSLMLEEINCRIGKEGYVPDLTNVLLDIDEREKEFSLGRHSEKLAIAYGLVSSVRGMPLRIVKNLRMCSDCHSFAKMVSKVYEREIVIRDNNRFHFFWGGSCSCHDYW</sequence>
<dbReference type="GO" id="GO:0003723">
    <property type="term" value="F:RNA binding"/>
    <property type="evidence" value="ECO:0007669"/>
    <property type="project" value="InterPro"/>
</dbReference>
<protein>
    <submittedName>
        <fullName evidence="5">Pentatricopeptide repeat-containing protein</fullName>
    </submittedName>
</protein>
<dbReference type="PANTHER" id="PTHR47926">
    <property type="entry name" value="PENTATRICOPEPTIDE REPEAT-CONTAINING PROTEIN"/>
    <property type="match status" value="1"/>
</dbReference>
<comment type="caution">
    <text evidence="5">The sequence shown here is derived from an EMBL/GenBank/DDBJ whole genome shotgun (WGS) entry which is preliminary data.</text>
</comment>
<evidence type="ECO:0000313" key="5">
    <source>
        <dbReference type="EMBL" id="CAA0806609.1"/>
    </source>
</evidence>
<dbReference type="Pfam" id="PF13041">
    <property type="entry name" value="PPR_2"/>
    <property type="match status" value="4"/>
</dbReference>
<keyword evidence="2" id="KW-0677">Repeat</keyword>
<dbReference type="InterPro" id="IPR002885">
    <property type="entry name" value="PPR_rpt"/>
</dbReference>
<comment type="similarity">
    <text evidence="1">Belongs to the PPR family. PCMP-H subfamily.</text>
</comment>
<evidence type="ECO:0000256" key="3">
    <source>
        <dbReference type="PROSITE-ProRule" id="PRU00708"/>
    </source>
</evidence>
<dbReference type="OrthoDB" id="731539at2759"/>
<dbReference type="Pfam" id="PF20431">
    <property type="entry name" value="E_motif"/>
    <property type="match status" value="1"/>
</dbReference>
<feature type="repeat" description="PPR" evidence="3">
    <location>
        <begin position="549"/>
        <end position="583"/>
    </location>
</feature>
<evidence type="ECO:0000256" key="2">
    <source>
        <dbReference type="ARBA" id="ARBA00022737"/>
    </source>
</evidence>
<accession>A0A9N7MHU7</accession>
<dbReference type="Gene3D" id="1.25.40.10">
    <property type="entry name" value="Tetratricopeptide repeat domain"/>
    <property type="match status" value="6"/>
</dbReference>
<dbReference type="GO" id="GO:0009451">
    <property type="term" value="P:RNA modification"/>
    <property type="evidence" value="ECO:0007669"/>
    <property type="project" value="InterPro"/>
</dbReference>
<dbReference type="EMBL" id="CACSLK010000984">
    <property type="protein sequence ID" value="CAA0806609.1"/>
    <property type="molecule type" value="Genomic_DNA"/>
</dbReference>
<feature type="repeat" description="PPR" evidence="3">
    <location>
        <begin position="416"/>
        <end position="450"/>
    </location>
</feature>
<evidence type="ECO:0000259" key="4">
    <source>
        <dbReference type="Pfam" id="PF14432"/>
    </source>
</evidence>
<dbReference type="InterPro" id="IPR032867">
    <property type="entry name" value="DYW_dom"/>
</dbReference>
<dbReference type="FunFam" id="1.25.40.10:FF:000436">
    <property type="entry name" value="Pentatricopeptide repeat-containing protein At5g39350 family"/>
    <property type="match status" value="1"/>
</dbReference>
<dbReference type="InterPro" id="IPR011990">
    <property type="entry name" value="TPR-like_helical_dom_sf"/>
</dbReference>
<feature type="domain" description="DYW" evidence="4">
    <location>
        <begin position="763"/>
        <end position="855"/>
    </location>
</feature>
<dbReference type="FunFam" id="1.25.40.10:FF:001238">
    <property type="entry name" value="Pentatricopeptide repeat-containing protein At3g22690"/>
    <property type="match status" value="1"/>
</dbReference>
<keyword evidence="6" id="KW-1185">Reference proteome</keyword>
<dbReference type="InterPro" id="IPR046960">
    <property type="entry name" value="PPR_At4g14850-like_plant"/>
</dbReference>
<evidence type="ECO:0000313" key="6">
    <source>
        <dbReference type="Proteomes" id="UP001153555"/>
    </source>
</evidence>
<gene>
    <name evidence="5" type="ORF">SHERM_09497</name>
</gene>
<dbReference type="Proteomes" id="UP001153555">
    <property type="component" value="Unassembled WGS sequence"/>
</dbReference>
<dbReference type="FunFam" id="1.25.40.10:FF:000184">
    <property type="entry name" value="Pentatricopeptide repeat-containing protein, chloroplastic"/>
    <property type="match status" value="1"/>
</dbReference>
<feature type="repeat" description="PPR" evidence="3">
    <location>
        <begin position="212"/>
        <end position="246"/>
    </location>
</feature>
<evidence type="ECO:0000256" key="1">
    <source>
        <dbReference type="ARBA" id="ARBA00006643"/>
    </source>
</evidence>
<dbReference type="AlphaFoldDB" id="A0A9N7MHU7"/>
<dbReference type="NCBIfam" id="TIGR00756">
    <property type="entry name" value="PPR"/>
    <property type="match status" value="7"/>
</dbReference>
<name>A0A9N7MHU7_STRHE</name>
<proteinExistence type="inferred from homology"/>
<feature type="repeat" description="PPR" evidence="3">
    <location>
        <begin position="314"/>
        <end position="348"/>
    </location>
</feature>
<dbReference type="GO" id="GO:0008270">
    <property type="term" value="F:zinc ion binding"/>
    <property type="evidence" value="ECO:0007669"/>
    <property type="project" value="InterPro"/>
</dbReference>
<feature type="repeat" description="PPR" evidence="3">
    <location>
        <begin position="111"/>
        <end position="145"/>
    </location>
</feature>
<dbReference type="FunFam" id="1.25.40.10:FF:000344">
    <property type="entry name" value="Pentatricopeptide repeat-containing protein"/>
    <property type="match status" value="1"/>
</dbReference>
<organism evidence="5 6">
    <name type="scientific">Striga hermonthica</name>
    <name type="common">Purple witchweed</name>
    <name type="synonym">Buchnera hermonthica</name>
    <dbReference type="NCBI Taxonomy" id="68872"/>
    <lineage>
        <taxon>Eukaryota</taxon>
        <taxon>Viridiplantae</taxon>
        <taxon>Streptophyta</taxon>
        <taxon>Embryophyta</taxon>
        <taxon>Tracheophyta</taxon>
        <taxon>Spermatophyta</taxon>
        <taxon>Magnoliopsida</taxon>
        <taxon>eudicotyledons</taxon>
        <taxon>Gunneridae</taxon>
        <taxon>Pentapetalae</taxon>
        <taxon>asterids</taxon>
        <taxon>lamiids</taxon>
        <taxon>Lamiales</taxon>
        <taxon>Orobanchaceae</taxon>
        <taxon>Buchnereae</taxon>
        <taxon>Striga</taxon>
    </lineage>
</organism>
<dbReference type="Pfam" id="PF14432">
    <property type="entry name" value="DYW_deaminase"/>
    <property type="match status" value="1"/>
</dbReference>
<dbReference type="PROSITE" id="PS51375">
    <property type="entry name" value="PPR"/>
    <property type="match status" value="6"/>
</dbReference>
<dbReference type="InterPro" id="IPR046848">
    <property type="entry name" value="E_motif"/>
</dbReference>
<feature type="repeat" description="PPR" evidence="3">
    <location>
        <begin position="584"/>
        <end position="618"/>
    </location>
</feature>
<dbReference type="Pfam" id="PF01535">
    <property type="entry name" value="PPR"/>
    <property type="match status" value="5"/>
</dbReference>